<protein>
    <submittedName>
        <fullName evidence="1">Integrator complex subunit 11</fullName>
    </submittedName>
</protein>
<organism evidence="1 2">
    <name type="scientific">Dendrobium catenatum</name>
    <dbReference type="NCBI Taxonomy" id="906689"/>
    <lineage>
        <taxon>Eukaryota</taxon>
        <taxon>Viridiplantae</taxon>
        <taxon>Streptophyta</taxon>
        <taxon>Embryophyta</taxon>
        <taxon>Tracheophyta</taxon>
        <taxon>Spermatophyta</taxon>
        <taxon>Magnoliopsida</taxon>
        <taxon>Liliopsida</taxon>
        <taxon>Asparagales</taxon>
        <taxon>Orchidaceae</taxon>
        <taxon>Epidendroideae</taxon>
        <taxon>Malaxideae</taxon>
        <taxon>Dendrobiinae</taxon>
        <taxon>Dendrobium</taxon>
    </lineage>
</organism>
<sequence length="196" mass="22432">MGEGGVVFDKEQDIFVSGVDYFKHIFNKDTITTPITNPFIVPKCISDTDNEMLIKPPSEEEVWNTVKDMINDSTADPDGFTTKFFVHSWNIIKFDVLEAVKDFFNGSPYPKFFSAILVDILPRIISINQTHFVKGRSIFDNILLVQEMTLDINSKVKGGNIIYKLDISKAYDNLNLNFLYKMLSLFGFSQVFYPVE</sequence>
<dbReference type="EMBL" id="KZ503099">
    <property type="protein sequence ID" value="PKU68411.1"/>
    <property type="molecule type" value="Genomic_DNA"/>
</dbReference>
<reference evidence="1 2" key="1">
    <citation type="journal article" date="2016" name="Sci. Rep.">
        <title>The Dendrobium catenatum Lindl. genome sequence provides insights into polysaccharide synthase, floral development and adaptive evolution.</title>
        <authorList>
            <person name="Zhang G.Q."/>
            <person name="Xu Q."/>
            <person name="Bian C."/>
            <person name="Tsai W.C."/>
            <person name="Yeh C.M."/>
            <person name="Liu K.W."/>
            <person name="Yoshida K."/>
            <person name="Zhang L.S."/>
            <person name="Chang S.B."/>
            <person name="Chen F."/>
            <person name="Shi Y."/>
            <person name="Su Y.Y."/>
            <person name="Zhang Y.Q."/>
            <person name="Chen L.J."/>
            <person name="Yin Y."/>
            <person name="Lin M."/>
            <person name="Huang H."/>
            <person name="Deng H."/>
            <person name="Wang Z.W."/>
            <person name="Zhu S.L."/>
            <person name="Zhao X."/>
            <person name="Deng C."/>
            <person name="Niu S.C."/>
            <person name="Huang J."/>
            <person name="Wang M."/>
            <person name="Liu G.H."/>
            <person name="Yang H.J."/>
            <person name="Xiao X.J."/>
            <person name="Hsiao Y.Y."/>
            <person name="Wu W.L."/>
            <person name="Chen Y.Y."/>
            <person name="Mitsuda N."/>
            <person name="Ohme-Takagi M."/>
            <person name="Luo Y.B."/>
            <person name="Van de Peer Y."/>
            <person name="Liu Z.J."/>
        </authorList>
    </citation>
    <scope>NUCLEOTIDE SEQUENCE [LARGE SCALE GENOMIC DNA]</scope>
    <source>
        <tissue evidence="1">The whole plant</tissue>
    </source>
</reference>
<reference evidence="1 2" key="2">
    <citation type="journal article" date="2017" name="Nature">
        <title>The Apostasia genome and the evolution of orchids.</title>
        <authorList>
            <person name="Zhang G.Q."/>
            <person name="Liu K.W."/>
            <person name="Li Z."/>
            <person name="Lohaus R."/>
            <person name="Hsiao Y.Y."/>
            <person name="Niu S.C."/>
            <person name="Wang J.Y."/>
            <person name="Lin Y.C."/>
            <person name="Xu Q."/>
            <person name="Chen L.J."/>
            <person name="Yoshida K."/>
            <person name="Fujiwara S."/>
            <person name="Wang Z.W."/>
            <person name="Zhang Y.Q."/>
            <person name="Mitsuda N."/>
            <person name="Wang M."/>
            <person name="Liu G.H."/>
            <person name="Pecoraro L."/>
            <person name="Huang H.X."/>
            <person name="Xiao X.J."/>
            <person name="Lin M."/>
            <person name="Wu X.Y."/>
            <person name="Wu W.L."/>
            <person name="Chen Y.Y."/>
            <person name="Chang S.B."/>
            <person name="Sakamoto S."/>
            <person name="Ohme-Takagi M."/>
            <person name="Yagi M."/>
            <person name="Zeng S.J."/>
            <person name="Shen C.Y."/>
            <person name="Yeh C.M."/>
            <person name="Luo Y.B."/>
            <person name="Tsai W.C."/>
            <person name="Van de Peer Y."/>
            <person name="Liu Z.J."/>
        </authorList>
    </citation>
    <scope>NUCLEOTIDE SEQUENCE [LARGE SCALE GENOMIC DNA]</scope>
    <source>
        <tissue evidence="1">The whole plant</tissue>
    </source>
</reference>
<evidence type="ECO:0000313" key="2">
    <source>
        <dbReference type="Proteomes" id="UP000233837"/>
    </source>
</evidence>
<dbReference type="PANTHER" id="PTHR46890:SF28">
    <property type="entry name" value="REVERSE TRANSCRIPTASE DOMAIN-CONTAINING PROTEIN"/>
    <property type="match status" value="1"/>
</dbReference>
<gene>
    <name evidence="1" type="ORF">MA16_Dca019186</name>
</gene>
<dbReference type="STRING" id="906689.A0A2I0VYD0"/>
<proteinExistence type="predicted"/>
<dbReference type="PANTHER" id="PTHR46890">
    <property type="entry name" value="NON-LTR RETROLELEMENT REVERSE TRANSCRIPTASE-LIKE PROTEIN-RELATED"/>
    <property type="match status" value="1"/>
</dbReference>
<keyword evidence="2" id="KW-1185">Reference proteome</keyword>
<dbReference type="InterPro" id="IPR052343">
    <property type="entry name" value="Retrotransposon-Effector_Assoc"/>
</dbReference>
<dbReference type="Proteomes" id="UP000233837">
    <property type="component" value="Unassembled WGS sequence"/>
</dbReference>
<dbReference type="AlphaFoldDB" id="A0A2I0VYD0"/>
<name>A0A2I0VYD0_9ASPA</name>
<evidence type="ECO:0000313" key="1">
    <source>
        <dbReference type="EMBL" id="PKU68411.1"/>
    </source>
</evidence>
<accession>A0A2I0VYD0</accession>